<dbReference type="Pfam" id="PF04828">
    <property type="entry name" value="GFA"/>
    <property type="match status" value="1"/>
</dbReference>
<dbReference type="PANTHER" id="PTHR33337:SF40">
    <property type="entry name" value="CENP-V_GFA DOMAIN-CONTAINING PROTEIN-RELATED"/>
    <property type="match status" value="1"/>
</dbReference>
<keyword evidence="7" id="KW-1185">Reference proteome</keyword>
<evidence type="ECO:0000256" key="1">
    <source>
        <dbReference type="ARBA" id="ARBA00005495"/>
    </source>
</evidence>
<dbReference type="InterPro" id="IPR006913">
    <property type="entry name" value="CENP-V/GFA"/>
</dbReference>
<keyword evidence="2" id="KW-0479">Metal-binding</keyword>
<evidence type="ECO:0000256" key="4">
    <source>
        <dbReference type="ARBA" id="ARBA00023239"/>
    </source>
</evidence>
<proteinExistence type="inferred from homology"/>
<organism evidence="6 7">
    <name type="scientific">Paraphaeosphaeria sporulosa</name>
    <dbReference type="NCBI Taxonomy" id="1460663"/>
    <lineage>
        <taxon>Eukaryota</taxon>
        <taxon>Fungi</taxon>
        <taxon>Dikarya</taxon>
        <taxon>Ascomycota</taxon>
        <taxon>Pezizomycotina</taxon>
        <taxon>Dothideomycetes</taxon>
        <taxon>Pleosporomycetidae</taxon>
        <taxon>Pleosporales</taxon>
        <taxon>Massarineae</taxon>
        <taxon>Didymosphaeriaceae</taxon>
        <taxon>Paraphaeosphaeria</taxon>
    </lineage>
</organism>
<gene>
    <name evidence="6" type="ORF">CC84DRAFT_1166681</name>
</gene>
<evidence type="ECO:0000259" key="5">
    <source>
        <dbReference type="PROSITE" id="PS51891"/>
    </source>
</evidence>
<dbReference type="GO" id="GO:0046872">
    <property type="term" value="F:metal ion binding"/>
    <property type="evidence" value="ECO:0007669"/>
    <property type="project" value="UniProtKB-KW"/>
</dbReference>
<dbReference type="STRING" id="1460663.A0A177C559"/>
<name>A0A177C559_9PLEO</name>
<dbReference type="RefSeq" id="XP_018033249.1">
    <property type="nucleotide sequence ID" value="XM_018179021.1"/>
</dbReference>
<keyword evidence="4" id="KW-0456">Lyase</keyword>
<dbReference type="AlphaFoldDB" id="A0A177C559"/>
<evidence type="ECO:0000313" key="6">
    <source>
        <dbReference type="EMBL" id="OAG02884.1"/>
    </source>
</evidence>
<dbReference type="GeneID" id="28762507"/>
<accession>A0A177C559</accession>
<dbReference type="PANTHER" id="PTHR33337">
    <property type="entry name" value="GFA DOMAIN-CONTAINING PROTEIN"/>
    <property type="match status" value="1"/>
</dbReference>
<dbReference type="GO" id="GO:0016846">
    <property type="term" value="F:carbon-sulfur lyase activity"/>
    <property type="evidence" value="ECO:0007669"/>
    <property type="project" value="InterPro"/>
</dbReference>
<dbReference type="SUPFAM" id="SSF51316">
    <property type="entry name" value="Mss4-like"/>
    <property type="match status" value="1"/>
</dbReference>
<reference evidence="6 7" key="1">
    <citation type="submission" date="2016-05" db="EMBL/GenBank/DDBJ databases">
        <title>Comparative analysis of secretome profiles of manganese(II)-oxidizing ascomycete fungi.</title>
        <authorList>
            <consortium name="DOE Joint Genome Institute"/>
            <person name="Zeiner C.A."/>
            <person name="Purvine S.O."/>
            <person name="Zink E.M."/>
            <person name="Wu S."/>
            <person name="Pasa-Tolic L."/>
            <person name="Chaput D.L."/>
            <person name="Haridas S."/>
            <person name="Grigoriev I.V."/>
            <person name="Santelli C.M."/>
            <person name="Hansel C.M."/>
        </authorList>
    </citation>
    <scope>NUCLEOTIDE SEQUENCE [LARGE SCALE GENOMIC DNA]</scope>
    <source>
        <strain evidence="6 7">AP3s5-JAC2a</strain>
    </source>
</reference>
<feature type="domain" description="CENP-V/GFA" evidence="5">
    <location>
        <begin position="17"/>
        <end position="133"/>
    </location>
</feature>
<sequence>MTDINPEYANTKRPLKLTGACYCRHLTYLLKLEDRKNAKTTLCHCANCKKAFGGAFGLTTKVPIQAFRYDAGSGKPTIHAADNGMGSTVYREFCSKCGSYICEYGEQGKDTFRSIVFGSLDEPSALPPKGEWFCSQREDWMPVIPGKLAQFRKQ</sequence>
<evidence type="ECO:0000313" key="7">
    <source>
        <dbReference type="Proteomes" id="UP000077069"/>
    </source>
</evidence>
<evidence type="ECO:0000256" key="3">
    <source>
        <dbReference type="ARBA" id="ARBA00022833"/>
    </source>
</evidence>
<dbReference type="InParanoid" id="A0A177C559"/>
<dbReference type="OrthoDB" id="9985472at2759"/>
<keyword evidence="3" id="KW-0862">Zinc</keyword>
<protein>
    <recommendedName>
        <fullName evidence="5">CENP-V/GFA domain-containing protein</fullName>
    </recommendedName>
</protein>
<dbReference type="Proteomes" id="UP000077069">
    <property type="component" value="Unassembled WGS sequence"/>
</dbReference>
<dbReference type="PROSITE" id="PS51891">
    <property type="entry name" value="CENP_V_GFA"/>
    <property type="match status" value="1"/>
</dbReference>
<dbReference type="InterPro" id="IPR011057">
    <property type="entry name" value="Mss4-like_sf"/>
</dbReference>
<dbReference type="EMBL" id="KV441555">
    <property type="protein sequence ID" value="OAG02884.1"/>
    <property type="molecule type" value="Genomic_DNA"/>
</dbReference>
<dbReference type="Gene3D" id="3.90.1590.10">
    <property type="entry name" value="glutathione-dependent formaldehyde- activating enzyme (gfa)"/>
    <property type="match status" value="1"/>
</dbReference>
<evidence type="ECO:0000256" key="2">
    <source>
        <dbReference type="ARBA" id="ARBA00022723"/>
    </source>
</evidence>
<comment type="similarity">
    <text evidence="1">Belongs to the Gfa family.</text>
</comment>